<gene>
    <name evidence="1" type="ORF">EVAR_10624_1</name>
</gene>
<name>A0A4C1U250_EUMVA</name>
<evidence type="ECO:0000313" key="2">
    <source>
        <dbReference type="Proteomes" id="UP000299102"/>
    </source>
</evidence>
<dbReference type="OrthoDB" id="425681at2759"/>
<comment type="caution">
    <text evidence="1">The sequence shown here is derived from an EMBL/GenBank/DDBJ whole genome shotgun (WGS) entry which is preliminary data.</text>
</comment>
<dbReference type="AlphaFoldDB" id="A0A4C1U250"/>
<sequence length="193" mass="22298">MFRSLVALNEYSQRKAQVSSSRCNMMLMESLARTADRTDRRLLSNFLQRASFTTKTRRAFRRNTDLYSTTHSICDKSCTKVLRLFANSTDRTNQIVKNRRFKTLDVRSSLKAGVDILVPQPRDDNSTPEVIHSLIYGYESWLWQKGNESTINAVEMRSPCGMSLKDICSKNDDRERCALKEDVVTRVEKGMLR</sequence>
<accession>A0A4C1U250</accession>
<organism evidence="1 2">
    <name type="scientific">Eumeta variegata</name>
    <name type="common">Bagworm moth</name>
    <name type="synonym">Eumeta japonica</name>
    <dbReference type="NCBI Taxonomy" id="151549"/>
    <lineage>
        <taxon>Eukaryota</taxon>
        <taxon>Metazoa</taxon>
        <taxon>Ecdysozoa</taxon>
        <taxon>Arthropoda</taxon>
        <taxon>Hexapoda</taxon>
        <taxon>Insecta</taxon>
        <taxon>Pterygota</taxon>
        <taxon>Neoptera</taxon>
        <taxon>Endopterygota</taxon>
        <taxon>Lepidoptera</taxon>
        <taxon>Glossata</taxon>
        <taxon>Ditrysia</taxon>
        <taxon>Tineoidea</taxon>
        <taxon>Psychidae</taxon>
        <taxon>Oiketicinae</taxon>
        <taxon>Eumeta</taxon>
    </lineage>
</organism>
<protein>
    <submittedName>
        <fullName evidence="1">Uncharacterized protein</fullName>
    </submittedName>
</protein>
<proteinExistence type="predicted"/>
<evidence type="ECO:0000313" key="1">
    <source>
        <dbReference type="EMBL" id="GBP20359.1"/>
    </source>
</evidence>
<keyword evidence="2" id="KW-1185">Reference proteome</keyword>
<dbReference type="Proteomes" id="UP000299102">
    <property type="component" value="Unassembled WGS sequence"/>
</dbReference>
<dbReference type="EMBL" id="BGZK01000117">
    <property type="protein sequence ID" value="GBP20359.1"/>
    <property type="molecule type" value="Genomic_DNA"/>
</dbReference>
<reference evidence="1 2" key="1">
    <citation type="journal article" date="2019" name="Commun. Biol.">
        <title>The bagworm genome reveals a unique fibroin gene that provides high tensile strength.</title>
        <authorList>
            <person name="Kono N."/>
            <person name="Nakamura H."/>
            <person name="Ohtoshi R."/>
            <person name="Tomita M."/>
            <person name="Numata K."/>
            <person name="Arakawa K."/>
        </authorList>
    </citation>
    <scope>NUCLEOTIDE SEQUENCE [LARGE SCALE GENOMIC DNA]</scope>
</reference>